<dbReference type="Ensembl" id="ENSENLT00000040091.1">
    <property type="protein sequence ID" value="ENSENLP00000039068.1"/>
    <property type="gene ID" value="ENSENLG00000016850.1"/>
</dbReference>
<evidence type="ECO:0000313" key="5">
    <source>
        <dbReference type="Proteomes" id="UP000472264"/>
    </source>
</evidence>
<protein>
    <recommendedName>
        <fullName evidence="3">Ig-like domain-containing protein</fullName>
    </recommendedName>
</protein>
<name>A0A665W5F1_ECHNA</name>
<dbReference type="PANTHER" id="PTHR23268:SF102">
    <property type="entry name" value="IMMUNOGLOBULIN V-SET DOMAIN-CONTAINING PROTEIN"/>
    <property type="match status" value="1"/>
</dbReference>
<keyword evidence="2" id="KW-0391">Immunity</keyword>
<dbReference type="InterPro" id="IPR050413">
    <property type="entry name" value="TCR_beta_variable"/>
</dbReference>
<dbReference type="AlphaFoldDB" id="A0A665W5F1"/>
<dbReference type="SUPFAM" id="SSF48726">
    <property type="entry name" value="Immunoglobulin"/>
    <property type="match status" value="2"/>
</dbReference>
<evidence type="ECO:0000259" key="3">
    <source>
        <dbReference type="PROSITE" id="PS50835"/>
    </source>
</evidence>
<dbReference type="InterPro" id="IPR007110">
    <property type="entry name" value="Ig-like_dom"/>
</dbReference>
<dbReference type="InterPro" id="IPR013783">
    <property type="entry name" value="Ig-like_fold"/>
</dbReference>
<reference evidence="4" key="1">
    <citation type="submission" date="2021-04" db="EMBL/GenBank/DDBJ databases">
        <authorList>
            <consortium name="Wellcome Sanger Institute Data Sharing"/>
        </authorList>
    </citation>
    <scope>NUCLEOTIDE SEQUENCE [LARGE SCALE GENOMIC DNA]</scope>
</reference>
<dbReference type="OMA" id="RITENQW"/>
<reference evidence="4" key="2">
    <citation type="submission" date="2025-08" db="UniProtKB">
        <authorList>
            <consortium name="Ensembl"/>
        </authorList>
    </citation>
    <scope>IDENTIFICATION</scope>
</reference>
<dbReference type="Pfam" id="PF07654">
    <property type="entry name" value="C1-set"/>
    <property type="match status" value="1"/>
</dbReference>
<dbReference type="Gene3D" id="2.60.40.10">
    <property type="entry name" value="Immunoglobulins"/>
    <property type="match status" value="2"/>
</dbReference>
<reference evidence="4" key="3">
    <citation type="submission" date="2025-09" db="UniProtKB">
        <authorList>
            <consortium name="Ensembl"/>
        </authorList>
    </citation>
    <scope>IDENTIFICATION</scope>
</reference>
<organism evidence="4 5">
    <name type="scientific">Echeneis naucrates</name>
    <name type="common">Live sharksucker</name>
    <dbReference type="NCBI Taxonomy" id="173247"/>
    <lineage>
        <taxon>Eukaryota</taxon>
        <taxon>Metazoa</taxon>
        <taxon>Chordata</taxon>
        <taxon>Craniata</taxon>
        <taxon>Vertebrata</taxon>
        <taxon>Euteleostomi</taxon>
        <taxon>Actinopterygii</taxon>
        <taxon>Neopterygii</taxon>
        <taxon>Teleostei</taxon>
        <taxon>Neoteleostei</taxon>
        <taxon>Acanthomorphata</taxon>
        <taxon>Carangaria</taxon>
        <taxon>Carangiformes</taxon>
        <taxon>Echeneidae</taxon>
        <taxon>Echeneis</taxon>
    </lineage>
</organism>
<proteinExistence type="predicted"/>
<keyword evidence="5" id="KW-1185">Reference proteome</keyword>
<evidence type="ECO:0000256" key="2">
    <source>
        <dbReference type="ARBA" id="ARBA00022859"/>
    </source>
</evidence>
<dbReference type="Pfam" id="PF07686">
    <property type="entry name" value="V-set"/>
    <property type="match status" value="1"/>
</dbReference>
<sequence>LSPEVNATARVNIKCTHNDNGLDIMLWYKQPESGMMKLIGYDYFGSDPIMEKEFKDDFEIRRENTLTGALIIRSVTPSHSAVYFCSTKPGHCDTDGYKAYLGEGTRFTVLEDGLDVTPVDEENIKLFAPSSKQCKNRVGQKTKTLVCLATHFYPDHVNVTWEVNGEQNKPNIIESTDAAAAKRNGDRYYSITSRLTVPSEVWTNPENNFTCIVDFFDGTKNIQTRKSISGVKGICSGFFLSFQGKQND</sequence>
<dbReference type="PANTHER" id="PTHR23268">
    <property type="entry name" value="T-CELL RECEPTOR BETA CHAIN"/>
    <property type="match status" value="1"/>
</dbReference>
<dbReference type="GO" id="GO:0005886">
    <property type="term" value="C:plasma membrane"/>
    <property type="evidence" value="ECO:0007669"/>
    <property type="project" value="TreeGrafter"/>
</dbReference>
<dbReference type="InterPro" id="IPR013106">
    <property type="entry name" value="Ig_V-set"/>
</dbReference>
<dbReference type="SMART" id="SM00407">
    <property type="entry name" value="IGc1"/>
    <property type="match status" value="1"/>
</dbReference>
<dbReference type="GO" id="GO:0002376">
    <property type="term" value="P:immune system process"/>
    <property type="evidence" value="ECO:0007669"/>
    <property type="project" value="UniProtKB-KW"/>
</dbReference>
<dbReference type="GO" id="GO:0007166">
    <property type="term" value="P:cell surface receptor signaling pathway"/>
    <property type="evidence" value="ECO:0007669"/>
    <property type="project" value="TreeGrafter"/>
</dbReference>
<accession>A0A665W5F1</accession>
<dbReference type="Proteomes" id="UP000472264">
    <property type="component" value="Chromosome 22"/>
</dbReference>
<evidence type="ECO:0000313" key="4">
    <source>
        <dbReference type="Ensembl" id="ENSENLP00000039068.1"/>
    </source>
</evidence>
<keyword evidence="1" id="KW-0732">Signal</keyword>
<evidence type="ECO:0000256" key="1">
    <source>
        <dbReference type="ARBA" id="ARBA00022729"/>
    </source>
</evidence>
<dbReference type="SMART" id="SM00406">
    <property type="entry name" value="IGv"/>
    <property type="match status" value="1"/>
</dbReference>
<feature type="domain" description="Ig-like" evidence="3">
    <location>
        <begin position="129"/>
        <end position="229"/>
    </location>
</feature>
<dbReference type="InterPro" id="IPR003597">
    <property type="entry name" value="Ig_C1-set"/>
</dbReference>
<dbReference type="PROSITE" id="PS50835">
    <property type="entry name" value="IG_LIKE"/>
    <property type="match status" value="1"/>
</dbReference>
<dbReference type="InterPro" id="IPR036179">
    <property type="entry name" value="Ig-like_dom_sf"/>
</dbReference>